<dbReference type="EMBL" id="CP060715">
    <property type="protein sequence ID" value="QNN61329.1"/>
    <property type="molecule type" value="Genomic_DNA"/>
</dbReference>
<feature type="domain" description="Membrane insertase YidC/Oxa/ALB C-terminal" evidence="7">
    <location>
        <begin position="75"/>
        <end position="274"/>
    </location>
</feature>
<dbReference type="Proteomes" id="UP000515928">
    <property type="component" value="Chromosome"/>
</dbReference>
<dbReference type="GO" id="GO:0032977">
    <property type="term" value="F:membrane insertase activity"/>
    <property type="evidence" value="ECO:0007669"/>
    <property type="project" value="InterPro"/>
</dbReference>
<evidence type="ECO:0000256" key="5">
    <source>
        <dbReference type="RuleBase" id="RU003945"/>
    </source>
</evidence>
<keyword evidence="4 6" id="KW-0472">Membrane</keyword>
<dbReference type="InterPro" id="IPR001708">
    <property type="entry name" value="YidC/ALB3/OXA1/COX18"/>
</dbReference>
<keyword evidence="3 6" id="KW-1133">Transmembrane helix</keyword>
<dbReference type="GO" id="GO:0051205">
    <property type="term" value="P:protein insertion into membrane"/>
    <property type="evidence" value="ECO:0007669"/>
    <property type="project" value="TreeGrafter"/>
</dbReference>
<dbReference type="AlphaFoldDB" id="A0A7G9S0F4"/>
<dbReference type="RefSeq" id="WP_187534531.1">
    <property type="nucleotide sequence ID" value="NZ_CBCSHU010000001.1"/>
</dbReference>
<dbReference type="PANTHER" id="PTHR12428:SF65">
    <property type="entry name" value="CYTOCHROME C OXIDASE ASSEMBLY PROTEIN COX18, MITOCHONDRIAL"/>
    <property type="match status" value="1"/>
</dbReference>
<gene>
    <name evidence="8" type="primary">yidC</name>
    <name evidence="8" type="ORF">H9L01_02890</name>
</gene>
<keyword evidence="9" id="KW-1185">Reference proteome</keyword>
<organism evidence="8 9">
    <name type="scientific">Erysipelothrix inopinata</name>
    <dbReference type="NCBI Taxonomy" id="225084"/>
    <lineage>
        <taxon>Bacteria</taxon>
        <taxon>Bacillati</taxon>
        <taxon>Bacillota</taxon>
        <taxon>Erysipelotrichia</taxon>
        <taxon>Erysipelotrichales</taxon>
        <taxon>Erysipelotrichaceae</taxon>
        <taxon>Erysipelothrix</taxon>
    </lineage>
</organism>
<sequence>MRKYKKILFLGILLIALTGCTNYIDPATKQVKPEMIITLGDAWNFGSQGWFSALFVWPIAQLLNFFAQYVGAFGAILVVTLLIKLLTLKGTIQSTIQQQKMQLIGPEQAKIEEKYRNRTDEQAKLQKATEIQKLFEKHEIKPMAALGGAFLQIPIMLAMYQAVGRSANIINGSIMGQSLIETPMDGFKTGNVVIISIYILMAICQALSMFLPQYLAKKKMRLRPYDPKPKNNANGMMYTSLIMIVFIALQWNVGMSLYWMISALAQLLQTLFINWKFGDK</sequence>
<dbReference type="NCBIfam" id="TIGR03592">
    <property type="entry name" value="yidC_oxa1_cterm"/>
    <property type="match status" value="1"/>
</dbReference>
<feature type="transmembrane region" description="Helical" evidence="6">
    <location>
        <begin position="143"/>
        <end position="163"/>
    </location>
</feature>
<dbReference type="KEGG" id="eio:H9L01_02890"/>
<protein>
    <submittedName>
        <fullName evidence="8">Membrane protein insertase YidC</fullName>
    </submittedName>
</protein>
<dbReference type="InterPro" id="IPR028055">
    <property type="entry name" value="YidC/Oxa/ALB_C"/>
</dbReference>
<evidence type="ECO:0000256" key="1">
    <source>
        <dbReference type="ARBA" id="ARBA00004141"/>
    </source>
</evidence>
<accession>A0A7G9S0F4</accession>
<dbReference type="PROSITE" id="PS51257">
    <property type="entry name" value="PROKAR_LIPOPROTEIN"/>
    <property type="match status" value="1"/>
</dbReference>
<evidence type="ECO:0000256" key="4">
    <source>
        <dbReference type="ARBA" id="ARBA00023136"/>
    </source>
</evidence>
<evidence type="ECO:0000259" key="7">
    <source>
        <dbReference type="Pfam" id="PF02096"/>
    </source>
</evidence>
<evidence type="ECO:0000256" key="6">
    <source>
        <dbReference type="SAM" id="Phobius"/>
    </source>
</evidence>
<evidence type="ECO:0000313" key="9">
    <source>
        <dbReference type="Proteomes" id="UP000515928"/>
    </source>
</evidence>
<comment type="subcellular location">
    <subcellularLocation>
        <location evidence="1 5">Membrane</location>
        <topology evidence="1 5">Multi-pass membrane protein</topology>
    </subcellularLocation>
</comment>
<dbReference type="PANTHER" id="PTHR12428">
    <property type="entry name" value="OXA1"/>
    <property type="match status" value="1"/>
</dbReference>
<name>A0A7G9S0F4_9FIRM</name>
<dbReference type="Pfam" id="PF02096">
    <property type="entry name" value="60KD_IMP"/>
    <property type="match status" value="1"/>
</dbReference>
<feature type="transmembrane region" description="Helical" evidence="6">
    <location>
        <begin position="50"/>
        <end position="83"/>
    </location>
</feature>
<evidence type="ECO:0000313" key="8">
    <source>
        <dbReference type="EMBL" id="QNN61329.1"/>
    </source>
</evidence>
<feature type="transmembrane region" description="Helical" evidence="6">
    <location>
        <begin position="232"/>
        <end position="251"/>
    </location>
</feature>
<evidence type="ECO:0000256" key="2">
    <source>
        <dbReference type="ARBA" id="ARBA00022692"/>
    </source>
</evidence>
<comment type="similarity">
    <text evidence="5">Belongs to the OXA1/ALB3/YidC family.</text>
</comment>
<reference evidence="8 9" key="1">
    <citation type="submission" date="2020-08" db="EMBL/GenBank/DDBJ databases">
        <title>Genome sequence of Erysipelothrix inopinata DSM 15511T.</title>
        <authorList>
            <person name="Hyun D.-W."/>
            <person name="Bae J.-W."/>
        </authorList>
    </citation>
    <scope>NUCLEOTIDE SEQUENCE [LARGE SCALE GENOMIC DNA]</scope>
    <source>
        <strain evidence="8 9">DSM 15511</strain>
    </source>
</reference>
<proteinExistence type="inferred from homology"/>
<feature type="transmembrane region" description="Helical" evidence="6">
    <location>
        <begin position="192"/>
        <end position="211"/>
    </location>
</feature>
<evidence type="ECO:0000256" key="3">
    <source>
        <dbReference type="ARBA" id="ARBA00022989"/>
    </source>
</evidence>
<dbReference type="GO" id="GO:0005886">
    <property type="term" value="C:plasma membrane"/>
    <property type="evidence" value="ECO:0007669"/>
    <property type="project" value="TreeGrafter"/>
</dbReference>
<keyword evidence="2 5" id="KW-0812">Transmembrane</keyword>